<protein>
    <submittedName>
        <fullName evidence="2">Uncharacterized protein</fullName>
    </submittedName>
</protein>
<dbReference type="Gene3D" id="2.60.40.420">
    <property type="entry name" value="Cupredoxins - blue copper proteins"/>
    <property type="match status" value="1"/>
</dbReference>
<accession>A0A0F8AX86</accession>
<sequence length="184" mass="20401">MRIAFLALISAAAVLAAPWQSPPQENSIEARNGVTRIVKVFPQNIAPVEFYANIGDNVMFKFGDGFNSVVQGEYETPCYSTGKGFASGSIYNNEKGLYHANAFVIQIKDTEPIWYYNGEVDKCHIFDNVAVINPPRDGSRTLDDYMKRASLANSYDNFEMKGGVIVTLSSEAREKVQAWERIGG</sequence>
<gene>
    <name evidence="2" type="ORF">CFO_g4988</name>
</gene>
<feature type="signal peptide" evidence="1">
    <location>
        <begin position="1"/>
        <end position="16"/>
    </location>
</feature>
<evidence type="ECO:0000256" key="1">
    <source>
        <dbReference type="SAM" id="SignalP"/>
    </source>
</evidence>
<dbReference type="PANTHER" id="PTHR34883">
    <property type="entry name" value="SERINE-RICH PROTEIN, PUTATIVE-RELATED-RELATED"/>
    <property type="match status" value="1"/>
</dbReference>
<reference evidence="2 3" key="1">
    <citation type="submission" date="2015-04" db="EMBL/GenBank/DDBJ databases">
        <title>Genome sequence of Ceratocystis platani, a major pathogen of plane trees.</title>
        <authorList>
            <person name="Belbahri L."/>
        </authorList>
    </citation>
    <scope>NUCLEOTIDE SEQUENCE [LARGE SCALE GENOMIC DNA]</scope>
    <source>
        <strain evidence="2 3">CFO</strain>
    </source>
</reference>
<keyword evidence="1" id="KW-0732">Signal</keyword>
<dbReference type="PANTHER" id="PTHR34883:SF15">
    <property type="entry name" value="EXTRACELLULAR SERINE-RICH PROTEIN"/>
    <property type="match status" value="1"/>
</dbReference>
<dbReference type="Proteomes" id="UP000034841">
    <property type="component" value="Unassembled WGS sequence"/>
</dbReference>
<dbReference type="AlphaFoldDB" id="A0A0F8AX86"/>
<feature type="chain" id="PRO_5002527172" evidence="1">
    <location>
        <begin position="17"/>
        <end position="184"/>
    </location>
</feature>
<dbReference type="EMBL" id="LBBL01000355">
    <property type="protein sequence ID" value="KKF92661.1"/>
    <property type="molecule type" value="Genomic_DNA"/>
</dbReference>
<dbReference type="InterPro" id="IPR008972">
    <property type="entry name" value="Cupredoxin"/>
</dbReference>
<evidence type="ECO:0000313" key="2">
    <source>
        <dbReference type="EMBL" id="KKF92661.1"/>
    </source>
</evidence>
<name>A0A0F8AX86_CERFI</name>
<evidence type="ECO:0000313" key="3">
    <source>
        <dbReference type="Proteomes" id="UP000034841"/>
    </source>
</evidence>
<keyword evidence="3" id="KW-1185">Reference proteome</keyword>
<proteinExistence type="predicted"/>
<comment type="caution">
    <text evidence="2">The sequence shown here is derived from an EMBL/GenBank/DDBJ whole genome shotgun (WGS) entry which is preliminary data.</text>
</comment>
<dbReference type="InterPro" id="IPR052953">
    <property type="entry name" value="Ser-rich/MCO-related"/>
</dbReference>
<organism evidence="2 3">
    <name type="scientific">Ceratocystis fimbriata f. sp. platani</name>
    <dbReference type="NCBI Taxonomy" id="88771"/>
    <lineage>
        <taxon>Eukaryota</taxon>
        <taxon>Fungi</taxon>
        <taxon>Dikarya</taxon>
        <taxon>Ascomycota</taxon>
        <taxon>Pezizomycotina</taxon>
        <taxon>Sordariomycetes</taxon>
        <taxon>Hypocreomycetidae</taxon>
        <taxon>Microascales</taxon>
        <taxon>Ceratocystidaceae</taxon>
        <taxon>Ceratocystis</taxon>
    </lineage>
</organism>